<reference evidence="1" key="1">
    <citation type="submission" date="2021-11" db="EMBL/GenBank/DDBJ databases">
        <authorList>
            <person name="Sousa J."/>
            <person name="Sillankorva S."/>
            <person name="Faustino A."/>
            <person name="Carvalho C."/>
        </authorList>
    </citation>
    <scope>NUCLEOTIDE SEQUENCE</scope>
</reference>
<organism evidence="1 2">
    <name type="scientific">Klebsiella phage vB_KpnS-Carvaje</name>
    <dbReference type="NCBI Taxonomy" id="2900314"/>
    <lineage>
        <taxon>Viruses</taxon>
        <taxon>Duplodnaviria</taxon>
        <taxon>Heunggongvirae</taxon>
        <taxon>Uroviricota</taxon>
        <taxon>Caudoviricetes</taxon>
        <taxon>Carvajevirus</taxon>
        <taxon>Carvajevirus carvaje</taxon>
    </lineage>
</organism>
<accession>A0AAE9CJY6</accession>
<name>A0AAE9CJY6_9CAUD</name>
<sequence>MSKFDHLKKALSPLVLKASAELILNENFKIIVLNLNTANQAYNAAVANYMKGRAALPEDFFERLWKQEYFPQGIEFVANVLMLDWVLLSEDDTPEPFSPKEAIELMNDDRFGPSIYARVIQFSINSAMFKDDWEKQITKN</sequence>
<keyword evidence="2" id="KW-1185">Reference proteome</keyword>
<dbReference type="Proteomes" id="UP000829649">
    <property type="component" value="Segment"/>
</dbReference>
<evidence type="ECO:0000313" key="2">
    <source>
        <dbReference type="Proteomes" id="UP000829649"/>
    </source>
</evidence>
<dbReference type="EMBL" id="OL604152">
    <property type="protein sequence ID" value="UJQ44013.1"/>
    <property type="molecule type" value="Genomic_DNA"/>
</dbReference>
<proteinExistence type="predicted"/>
<evidence type="ECO:0000313" key="1">
    <source>
        <dbReference type="EMBL" id="UJQ44013.1"/>
    </source>
</evidence>
<protein>
    <submittedName>
        <fullName evidence="1">Tail assembly chaperone</fullName>
    </submittedName>
</protein>
<reference evidence="1" key="2">
    <citation type="journal article" date="2022" name="Curr. Genet.">
        <title>Suggestion for a new bacteriophage genus for the Klebsiella pneumoniae phage vB_KpnS-Carvaje.</title>
        <authorList>
            <person name="Sousa J.C."/>
            <person name="Sillankorva S."/>
            <person name="Faustino A."/>
            <person name="Carvalho C.M."/>
        </authorList>
    </citation>
    <scope>NUCLEOTIDE SEQUENCE</scope>
</reference>
<gene>
    <name evidence="1" type="ORF">vBKpnSCarvaje_0049</name>
</gene>